<dbReference type="PANTHER" id="PTHR45841:SF1">
    <property type="entry name" value="MRNA TURNOVER PROTEIN 4 HOMOLOG"/>
    <property type="match status" value="1"/>
</dbReference>
<dbReference type="InterPro" id="IPR043164">
    <property type="entry name" value="Ribosomal_uL10-like_insert_sf"/>
</dbReference>
<dbReference type="Proteomes" id="UP000001542">
    <property type="component" value="Unassembled WGS sequence"/>
</dbReference>
<keyword evidence="3 5" id="KW-0963">Cytoplasm</keyword>
<evidence type="ECO:0000256" key="4">
    <source>
        <dbReference type="ARBA" id="ARBA00023242"/>
    </source>
</evidence>
<evidence type="ECO:0000256" key="1">
    <source>
        <dbReference type="ARBA" id="ARBA00004046"/>
    </source>
</evidence>
<evidence type="ECO:0000259" key="7">
    <source>
        <dbReference type="Pfam" id="PF17777"/>
    </source>
</evidence>
<name>A2DS08_TRIV3</name>
<dbReference type="InParanoid" id="A2DS08"/>
<accession>A2DS08</accession>
<keyword evidence="5" id="KW-0690">Ribosome biogenesis</keyword>
<dbReference type="eggNOG" id="KOG0816">
    <property type="taxonomic scope" value="Eukaryota"/>
</dbReference>
<dbReference type="InterPro" id="IPR001790">
    <property type="entry name" value="Ribosomal_uL10"/>
</dbReference>
<evidence type="ECO:0000313" key="8">
    <source>
        <dbReference type="EMBL" id="EAY16778.1"/>
    </source>
</evidence>
<dbReference type="GO" id="GO:0000027">
    <property type="term" value="P:ribosomal large subunit assembly"/>
    <property type="evidence" value="ECO:0007669"/>
    <property type="project" value="InterPro"/>
</dbReference>
<dbReference type="VEuPathDB" id="TrichDB:TVAG_447370"/>
<evidence type="ECO:0000256" key="5">
    <source>
        <dbReference type="RuleBase" id="RU364039"/>
    </source>
</evidence>
<dbReference type="GO" id="GO:0000956">
    <property type="term" value="P:nuclear-transcribed mRNA catabolic process"/>
    <property type="evidence" value="ECO:0000318"/>
    <property type="project" value="GO_Central"/>
</dbReference>
<dbReference type="OrthoDB" id="10262308at2759"/>
<sequence>MSRRETGRVNQKKTKEEKVQRGEAIREAVTKFDRIYVLRFSSESTEPQTALRRNFRSSNLCRDKKTIISHSIGATPETEARPGLSGLLQYLAGNTGLFMTNEDDNTVREYLQSMTQPEFAKAGFIATEDFTVPEGPLPQFTFSMDGYLRELGLPVQLENGTIFNVRDHKVCTAGEPLTKNQAQLLKHFNIKMDTYKVEPVAVWYNGEVKAF</sequence>
<dbReference type="GO" id="GO:0005730">
    <property type="term" value="C:nucleolus"/>
    <property type="evidence" value="ECO:0000318"/>
    <property type="project" value="GO_Central"/>
</dbReference>
<dbReference type="OMA" id="KYMWDVQ"/>
<organism evidence="8 9">
    <name type="scientific">Trichomonas vaginalis (strain ATCC PRA-98 / G3)</name>
    <dbReference type="NCBI Taxonomy" id="412133"/>
    <lineage>
        <taxon>Eukaryota</taxon>
        <taxon>Metamonada</taxon>
        <taxon>Parabasalia</taxon>
        <taxon>Trichomonadida</taxon>
        <taxon>Trichomonadidae</taxon>
        <taxon>Trichomonas</taxon>
    </lineage>
</organism>
<feature type="region of interest" description="Disordered" evidence="6">
    <location>
        <begin position="1"/>
        <end position="20"/>
    </location>
</feature>
<dbReference type="FunFam" id="3.90.105.20:FF:000003">
    <property type="entry name" value="Ribosome assembly factor mrt4"/>
    <property type="match status" value="1"/>
</dbReference>
<comment type="function">
    <text evidence="1 5">Component of the ribosome assembly machinery. Nuclear paralog of the ribosomal protein P0, it binds pre-60S subunits at an early stage of assembly in the nucleolus, and is replaced by P0 in cytoplasmic pre-60S subunits and mature 80S ribosomes.</text>
</comment>
<dbReference type="STRING" id="5722.A2DS08"/>
<reference evidence="8" key="1">
    <citation type="submission" date="2006-10" db="EMBL/GenBank/DDBJ databases">
        <authorList>
            <person name="Amadeo P."/>
            <person name="Zhao Q."/>
            <person name="Wortman J."/>
            <person name="Fraser-Liggett C."/>
            <person name="Carlton J."/>
        </authorList>
    </citation>
    <scope>NUCLEOTIDE SEQUENCE</scope>
    <source>
        <strain evidence="8">G3</strain>
    </source>
</reference>
<dbReference type="PANTHER" id="PTHR45841">
    <property type="entry name" value="MRNA TURNOVER PROTEIN 4 MRTO4"/>
    <property type="match status" value="1"/>
</dbReference>
<dbReference type="GO" id="GO:0005737">
    <property type="term" value="C:cytoplasm"/>
    <property type="evidence" value="ECO:0007669"/>
    <property type="project" value="UniProtKB-SubCell"/>
</dbReference>
<gene>
    <name evidence="8" type="ORF">TVAG_447370</name>
</gene>
<dbReference type="Pfam" id="PF17777">
    <property type="entry name" value="RL10P_insert"/>
    <property type="match status" value="1"/>
</dbReference>
<protein>
    <recommendedName>
        <fullName evidence="5">Ribosome assembly factor mrt4</fullName>
    </recommendedName>
</protein>
<dbReference type="KEGG" id="tva:4774790"/>
<dbReference type="FunCoup" id="A2DS08">
    <property type="interactions" value="786"/>
</dbReference>
<dbReference type="RefSeq" id="XP_001329001.1">
    <property type="nucleotide sequence ID" value="XM_001328966.1"/>
</dbReference>
<dbReference type="Gene3D" id="3.30.70.1730">
    <property type="match status" value="1"/>
</dbReference>
<evidence type="ECO:0000256" key="2">
    <source>
        <dbReference type="ARBA" id="ARBA00008889"/>
    </source>
</evidence>
<dbReference type="AlphaFoldDB" id="A2DS08"/>
<evidence type="ECO:0000256" key="3">
    <source>
        <dbReference type="ARBA" id="ARBA00022490"/>
    </source>
</evidence>
<feature type="domain" description="Large ribosomal subunit protein uL10-like insertion" evidence="7">
    <location>
        <begin position="120"/>
        <end position="190"/>
    </location>
</feature>
<dbReference type="EMBL" id="DS113238">
    <property type="protein sequence ID" value="EAY16778.1"/>
    <property type="molecule type" value="Genomic_DNA"/>
</dbReference>
<dbReference type="InterPro" id="IPR051742">
    <property type="entry name" value="Ribosome_Assembly_uL10"/>
</dbReference>
<dbReference type="GO" id="GO:0006364">
    <property type="term" value="P:rRNA processing"/>
    <property type="evidence" value="ECO:0000318"/>
    <property type="project" value="GO_Central"/>
</dbReference>
<dbReference type="CDD" id="cd05796">
    <property type="entry name" value="Ribosomal_P0_like"/>
    <property type="match status" value="1"/>
</dbReference>
<dbReference type="SUPFAM" id="SSF160369">
    <property type="entry name" value="Ribosomal protein L10-like"/>
    <property type="match status" value="1"/>
</dbReference>
<dbReference type="VEuPathDB" id="TrichDB:TVAGG3_1001180"/>
<keyword evidence="9" id="KW-1185">Reference proteome</keyword>
<comment type="similarity">
    <text evidence="2 5">Belongs to the universal ribosomal protein uL10 family.</text>
</comment>
<dbReference type="GO" id="GO:0030687">
    <property type="term" value="C:preribosome, large subunit precursor"/>
    <property type="evidence" value="ECO:0000318"/>
    <property type="project" value="GO_Central"/>
</dbReference>
<dbReference type="GO" id="GO:0042273">
    <property type="term" value="P:ribosomal large subunit biogenesis"/>
    <property type="evidence" value="ECO:0000318"/>
    <property type="project" value="GO_Central"/>
</dbReference>
<evidence type="ECO:0000313" key="9">
    <source>
        <dbReference type="Proteomes" id="UP000001542"/>
    </source>
</evidence>
<comment type="subcellular location">
    <subcellularLocation>
        <location evidence="5">Cytoplasm</location>
    </subcellularLocation>
    <subcellularLocation>
        <location evidence="5">Nucleus</location>
        <location evidence="5">Nucleolus</location>
    </subcellularLocation>
</comment>
<keyword evidence="4 5" id="KW-0539">Nucleus</keyword>
<reference evidence="8" key="2">
    <citation type="journal article" date="2007" name="Science">
        <title>Draft genome sequence of the sexually transmitted pathogen Trichomonas vaginalis.</title>
        <authorList>
            <person name="Carlton J.M."/>
            <person name="Hirt R.P."/>
            <person name="Silva J.C."/>
            <person name="Delcher A.L."/>
            <person name="Schatz M."/>
            <person name="Zhao Q."/>
            <person name="Wortman J.R."/>
            <person name="Bidwell S.L."/>
            <person name="Alsmark U.C.M."/>
            <person name="Besteiro S."/>
            <person name="Sicheritz-Ponten T."/>
            <person name="Noel C.J."/>
            <person name="Dacks J.B."/>
            <person name="Foster P.G."/>
            <person name="Simillion C."/>
            <person name="Van de Peer Y."/>
            <person name="Miranda-Saavedra D."/>
            <person name="Barton G.J."/>
            <person name="Westrop G.D."/>
            <person name="Mueller S."/>
            <person name="Dessi D."/>
            <person name="Fiori P.L."/>
            <person name="Ren Q."/>
            <person name="Paulsen I."/>
            <person name="Zhang H."/>
            <person name="Bastida-Corcuera F.D."/>
            <person name="Simoes-Barbosa A."/>
            <person name="Brown M.T."/>
            <person name="Hayes R.D."/>
            <person name="Mukherjee M."/>
            <person name="Okumura C.Y."/>
            <person name="Schneider R."/>
            <person name="Smith A.J."/>
            <person name="Vanacova S."/>
            <person name="Villalvazo M."/>
            <person name="Haas B.J."/>
            <person name="Pertea M."/>
            <person name="Feldblyum T.V."/>
            <person name="Utterback T.R."/>
            <person name="Shu C.L."/>
            <person name="Osoegawa K."/>
            <person name="de Jong P.J."/>
            <person name="Hrdy I."/>
            <person name="Horvathova L."/>
            <person name="Zubacova Z."/>
            <person name="Dolezal P."/>
            <person name="Malik S.B."/>
            <person name="Logsdon J.M. Jr."/>
            <person name="Henze K."/>
            <person name="Gupta A."/>
            <person name="Wang C.C."/>
            <person name="Dunne R.L."/>
            <person name="Upcroft J.A."/>
            <person name="Upcroft P."/>
            <person name="White O."/>
            <person name="Salzberg S.L."/>
            <person name="Tang P."/>
            <person name="Chiu C.-H."/>
            <person name="Lee Y.-S."/>
            <person name="Embley T.M."/>
            <person name="Coombs G.H."/>
            <person name="Mottram J.C."/>
            <person name="Tachezy J."/>
            <person name="Fraser-Liggett C.M."/>
            <person name="Johnson P.J."/>
        </authorList>
    </citation>
    <scope>NUCLEOTIDE SEQUENCE [LARGE SCALE GENOMIC DNA]</scope>
    <source>
        <strain evidence="8">G3</strain>
    </source>
</reference>
<evidence type="ECO:0000256" key="6">
    <source>
        <dbReference type="SAM" id="MobiDB-lite"/>
    </source>
</evidence>
<dbReference type="InterPro" id="IPR043141">
    <property type="entry name" value="Ribosomal_uL10-like_sf"/>
</dbReference>
<comment type="subunit">
    <text evidence="5">Associates with the pre-60S ribosomal particle.</text>
</comment>
<dbReference type="Gene3D" id="3.90.105.20">
    <property type="match status" value="1"/>
</dbReference>
<dbReference type="InterPro" id="IPR033867">
    <property type="entry name" value="Mrt4"/>
</dbReference>
<dbReference type="SMR" id="A2DS08"/>
<dbReference type="Pfam" id="PF00466">
    <property type="entry name" value="Ribosomal_L10"/>
    <property type="match status" value="1"/>
</dbReference>
<proteinExistence type="inferred from homology"/>
<dbReference type="InterPro" id="IPR040637">
    <property type="entry name" value="Ribosomal_uL10-like_insert"/>
</dbReference>